<evidence type="ECO:0000256" key="2">
    <source>
        <dbReference type="ARBA" id="ARBA00023315"/>
    </source>
</evidence>
<dbReference type="PROSITE" id="PS51733">
    <property type="entry name" value="BPL_LPL_CATALYTIC"/>
    <property type="match status" value="1"/>
</dbReference>
<evidence type="ECO:0000256" key="1">
    <source>
        <dbReference type="ARBA" id="ARBA00022679"/>
    </source>
</evidence>
<dbReference type="GO" id="GO:0009249">
    <property type="term" value="P:protein lipoylation"/>
    <property type="evidence" value="ECO:0007669"/>
    <property type="project" value="UniProtKB-UniRule"/>
</dbReference>
<organism evidence="5 6">
    <name type="scientific">Shouchella clausii</name>
    <name type="common">Alkalihalobacillus clausii</name>
    <dbReference type="NCBI Taxonomy" id="79880"/>
    <lineage>
        <taxon>Bacteria</taxon>
        <taxon>Bacillati</taxon>
        <taxon>Bacillota</taxon>
        <taxon>Bacilli</taxon>
        <taxon>Bacillales</taxon>
        <taxon>Bacillaceae</taxon>
        <taxon>Shouchella</taxon>
    </lineage>
</organism>
<dbReference type="SUPFAM" id="SSF55681">
    <property type="entry name" value="Class II aaRS and biotin synthetases"/>
    <property type="match status" value="1"/>
</dbReference>
<feature type="active site" description="Acyl-thioester intermediate" evidence="3">
    <location>
        <position position="145"/>
    </location>
</feature>
<reference evidence="5 6" key="1">
    <citation type="submission" date="2017-07" db="EMBL/GenBank/DDBJ databases">
        <title>Isolation and whole genome analysis of endospore-forming bacteria from heroin.</title>
        <authorList>
            <person name="Kalinowski J."/>
            <person name="Ahrens B."/>
            <person name="Al-Dilaimi A."/>
            <person name="Winkler A."/>
            <person name="Wibberg D."/>
            <person name="Schleenbecker U."/>
            <person name="Ruckert C."/>
            <person name="Wolfel R."/>
            <person name="Grass G."/>
        </authorList>
    </citation>
    <scope>NUCLEOTIDE SEQUENCE [LARGE SCALE GENOMIC DNA]</scope>
    <source>
        <strain evidence="5 6">7539</strain>
    </source>
</reference>
<dbReference type="GO" id="GO:0033819">
    <property type="term" value="F:lipoyl(octanoyl) transferase activity"/>
    <property type="evidence" value="ECO:0007669"/>
    <property type="project" value="InterPro"/>
</dbReference>
<dbReference type="Proteomes" id="UP000216207">
    <property type="component" value="Unassembled WGS sequence"/>
</dbReference>
<dbReference type="InterPro" id="IPR045864">
    <property type="entry name" value="aa-tRNA-synth_II/BPL/LPL"/>
</dbReference>
<keyword evidence="1 3" id="KW-0808">Transferase</keyword>
<evidence type="ECO:0000259" key="4">
    <source>
        <dbReference type="PROSITE" id="PS51733"/>
    </source>
</evidence>
<comment type="pathway">
    <text evidence="3">Protein modification; protein lipoylation via endogenous pathway; protein N(6)-(lipoyl)lysine from octanoyl-[acyl-carrier-protein].</text>
</comment>
<comment type="miscellaneous">
    <text evidence="3">The reaction proceeds via a thioester-linked acyl-enzyme intermediate.</text>
</comment>
<comment type="function">
    <text evidence="3">Catalyzes the amidotransfer (transamidation) of the octanoyl moiety from octanoyl-GcvH to the lipoyl domain of the E2 subunit of lipoate-dependent enzymes.</text>
</comment>
<comment type="caution">
    <text evidence="5">The sequence shown here is derived from an EMBL/GenBank/DDBJ whole genome shotgun (WGS) entry which is preliminary data.</text>
</comment>
<dbReference type="CDD" id="cd16443">
    <property type="entry name" value="LplA"/>
    <property type="match status" value="1"/>
</dbReference>
<proteinExistence type="inferred from homology"/>
<dbReference type="Gene3D" id="3.30.930.10">
    <property type="entry name" value="Bira Bifunctional Protein, Domain 2"/>
    <property type="match status" value="1"/>
</dbReference>
<accession>A0A268P0L7</accession>
<evidence type="ECO:0000313" key="6">
    <source>
        <dbReference type="Proteomes" id="UP000216207"/>
    </source>
</evidence>
<dbReference type="InterPro" id="IPR024897">
    <property type="entry name" value="LipL"/>
</dbReference>
<gene>
    <name evidence="3" type="primary">lipL</name>
    <name evidence="5" type="ORF">CHH72_10675</name>
</gene>
<dbReference type="InterPro" id="IPR004143">
    <property type="entry name" value="BPL_LPL_catalytic"/>
</dbReference>
<evidence type="ECO:0000313" key="5">
    <source>
        <dbReference type="EMBL" id="PAE88830.1"/>
    </source>
</evidence>
<evidence type="ECO:0000256" key="3">
    <source>
        <dbReference type="HAMAP-Rule" id="MF_02119"/>
    </source>
</evidence>
<name>A0A268P0L7_SHOCL</name>
<dbReference type="PANTHER" id="PTHR43679:SF2">
    <property type="entry name" value="OCTANOYL-[GCVH]:PROTEIN N-OCTANOYLTRANSFERASE"/>
    <property type="match status" value="1"/>
</dbReference>
<comment type="similarity">
    <text evidence="3">Belongs to the octanoyltransferase LipL family.</text>
</comment>
<comment type="catalytic activity">
    <reaction evidence="3">
        <text>N(6)-octanoyl-L-lysyl-[glycine-cleavage complex H protein] + L-lysyl-[lipoyl-carrier protein] = N(6)-octanoyl-L-lysyl-[lipoyl-carrier protein] + L-lysyl-[glycine-cleavage complex H protein]</text>
        <dbReference type="Rhea" id="RHEA:20213"/>
        <dbReference type="Rhea" id="RHEA-COMP:10500"/>
        <dbReference type="Rhea" id="RHEA-COMP:10501"/>
        <dbReference type="Rhea" id="RHEA-COMP:10503"/>
        <dbReference type="Rhea" id="RHEA-COMP:10504"/>
        <dbReference type="ChEBI" id="CHEBI:29969"/>
        <dbReference type="ChEBI" id="CHEBI:78809"/>
        <dbReference type="EC" id="2.3.1.204"/>
    </reaction>
</comment>
<protein>
    <recommendedName>
        <fullName evidence="3">Octanoyl-[GcvH]:protein N-octanoyltransferase</fullName>
        <ecNumber evidence="3">2.3.1.204</ecNumber>
    </recommendedName>
    <alternativeName>
        <fullName evidence="3">Octanoyl-[GcvH]:E2 amidotransferase</fullName>
    </alternativeName>
</protein>
<dbReference type="PANTHER" id="PTHR43679">
    <property type="entry name" value="OCTANOYLTRANSFERASE LIPM-RELATED"/>
    <property type="match status" value="1"/>
</dbReference>
<dbReference type="Pfam" id="PF21948">
    <property type="entry name" value="LplA-B_cat"/>
    <property type="match status" value="1"/>
</dbReference>
<dbReference type="InterPro" id="IPR050664">
    <property type="entry name" value="Octanoyltrans_LipM/LipL"/>
</dbReference>
<dbReference type="AlphaFoldDB" id="A0A268P0L7"/>
<dbReference type="RefSeq" id="WP_095326591.1">
    <property type="nucleotide sequence ID" value="NZ_NPCC01000012.1"/>
</dbReference>
<sequence length="274" mass="30243">MATEDKPLPPTDWKVVDNSKTYLKESALRSFAFDDTLCTLAGKTGQSFIRFWVHENTIVLGTQDTRLPFIREAIEFIEQEGYRAVVRNSGGLAVCLDAGILNLSLVFPGEATFSIDEGYERMVTLVKAIFKEEQIEAGEIAGSYCPGSYDLSIDGKKFAGISQRRIRGGIAVQIYLCVQGSGSARAALIRSVYNKAVQTSKPAFSYPDIQPEVMASLSELTNVPYSIETIIGRAKTAILESGGQLESAVLSPEEELLYETQLERVIDRHNRCLR</sequence>
<dbReference type="EC" id="2.3.1.204" evidence="3"/>
<feature type="site" description="Lowers pKa of active site Cys" evidence="3">
    <location>
        <position position="157"/>
    </location>
</feature>
<dbReference type="GO" id="GO:0009107">
    <property type="term" value="P:lipoate biosynthetic process"/>
    <property type="evidence" value="ECO:0007669"/>
    <property type="project" value="UniProtKB-UniRule"/>
</dbReference>
<dbReference type="HAMAP" id="MF_02119">
    <property type="entry name" value="LipL"/>
    <property type="match status" value="1"/>
</dbReference>
<feature type="domain" description="BPL/LPL catalytic" evidence="4">
    <location>
        <begin position="43"/>
        <end position="225"/>
    </location>
</feature>
<keyword evidence="2 3" id="KW-0012">Acyltransferase</keyword>
<dbReference type="EMBL" id="NPCC01000012">
    <property type="protein sequence ID" value="PAE88830.1"/>
    <property type="molecule type" value="Genomic_DNA"/>
</dbReference>